<evidence type="ECO:0000313" key="3">
    <source>
        <dbReference type="Proteomes" id="UP000189670"/>
    </source>
</evidence>
<organism evidence="2 3">
    <name type="scientific">Candidatus Magnetoglobus multicellularis str. Araruama</name>
    <dbReference type="NCBI Taxonomy" id="890399"/>
    <lineage>
        <taxon>Bacteria</taxon>
        <taxon>Pseudomonadati</taxon>
        <taxon>Thermodesulfobacteriota</taxon>
        <taxon>Desulfobacteria</taxon>
        <taxon>Desulfobacterales</taxon>
        <taxon>Desulfobacteraceae</taxon>
        <taxon>Candidatus Magnetoglobus</taxon>
    </lineage>
</organism>
<keyword evidence="1" id="KW-0472">Membrane</keyword>
<keyword evidence="1" id="KW-0812">Transmembrane</keyword>
<keyword evidence="1" id="KW-1133">Transmembrane helix</keyword>
<proteinExistence type="predicted"/>
<name>A0A1V1P946_9BACT</name>
<protein>
    <submittedName>
        <fullName evidence="2">Uncharacterized protein</fullName>
    </submittedName>
</protein>
<evidence type="ECO:0000256" key="1">
    <source>
        <dbReference type="SAM" id="Phobius"/>
    </source>
</evidence>
<dbReference type="Proteomes" id="UP000189670">
    <property type="component" value="Unassembled WGS sequence"/>
</dbReference>
<accession>A0A1V1P946</accession>
<dbReference type="AlphaFoldDB" id="A0A1V1P946"/>
<comment type="caution">
    <text evidence="2">The sequence shown here is derived from an EMBL/GenBank/DDBJ whole genome shotgun (WGS) entry which is preliminary data.</text>
</comment>
<dbReference type="EMBL" id="ATBP01000302">
    <property type="protein sequence ID" value="ETR71225.1"/>
    <property type="molecule type" value="Genomic_DNA"/>
</dbReference>
<evidence type="ECO:0000313" key="2">
    <source>
        <dbReference type="EMBL" id="ETR71225.1"/>
    </source>
</evidence>
<feature type="transmembrane region" description="Helical" evidence="1">
    <location>
        <begin position="7"/>
        <end position="28"/>
    </location>
</feature>
<sequence>MGDLLKRIAFFIIICLSGFILLNTYSVMTRPEIKQPQTESGHSDTLTGIRLTHHYKEKKFFPFRPKQCLSKIKNRFF</sequence>
<gene>
    <name evidence="2" type="ORF">OMM_08260</name>
</gene>
<reference evidence="3" key="1">
    <citation type="submission" date="2012-11" db="EMBL/GenBank/DDBJ databases">
        <authorList>
            <person name="Lucero-Rivera Y.E."/>
            <person name="Tovar-Ramirez D."/>
        </authorList>
    </citation>
    <scope>NUCLEOTIDE SEQUENCE [LARGE SCALE GENOMIC DNA]</scope>
    <source>
        <strain evidence="3">Araruama</strain>
    </source>
</reference>